<dbReference type="PANTHER" id="PTHR30146:SF109">
    <property type="entry name" value="HTH-TYPE TRANSCRIPTIONAL REGULATOR GALS"/>
    <property type="match status" value="1"/>
</dbReference>
<dbReference type="InterPro" id="IPR046335">
    <property type="entry name" value="LacI/GalR-like_sensor"/>
</dbReference>
<evidence type="ECO:0000259" key="4">
    <source>
        <dbReference type="PROSITE" id="PS50932"/>
    </source>
</evidence>
<keyword evidence="6" id="KW-1185">Reference proteome</keyword>
<reference evidence="6" key="1">
    <citation type="journal article" date="2019" name="Int. J. Syst. Evol. Microbiol.">
        <title>The Global Catalogue of Microorganisms (GCM) 10K type strain sequencing project: providing services to taxonomists for standard genome sequencing and annotation.</title>
        <authorList>
            <consortium name="The Broad Institute Genomics Platform"/>
            <consortium name="The Broad Institute Genome Sequencing Center for Infectious Disease"/>
            <person name="Wu L."/>
            <person name="Ma J."/>
        </authorList>
    </citation>
    <scope>NUCLEOTIDE SEQUENCE [LARGE SCALE GENOMIC DNA]</scope>
    <source>
        <strain evidence="6">CCUG 53903</strain>
    </source>
</reference>
<dbReference type="Pfam" id="PF13377">
    <property type="entry name" value="Peripla_BP_3"/>
    <property type="match status" value="1"/>
</dbReference>
<dbReference type="SMART" id="SM00354">
    <property type="entry name" value="HTH_LACI"/>
    <property type="match status" value="1"/>
</dbReference>
<dbReference type="Gene3D" id="1.10.260.40">
    <property type="entry name" value="lambda repressor-like DNA-binding domains"/>
    <property type="match status" value="1"/>
</dbReference>
<keyword evidence="2 5" id="KW-0238">DNA-binding</keyword>
<evidence type="ECO:0000313" key="6">
    <source>
        <dbReference type="Proteomes" id="UP001596058"/>
    </source>
</evidence>
<dbReference type="PROSITE" id="PS00356">
    <property type="entry name" value="HTH_LACI_1"/>
    <property type="match status" value="1"/>
</dbReference>
<dbReference type="InterPro" id="IPR028082">
    <property type="entry name" value="Peripla_BP_I"/>
</dbReference>
<dbReference type="InterPro" id="IPR010982">
    <property type="entry name" value="Lambda_DNA-bd_dom_sf"/>
</dbReference>
<dbReference type="Gene3D" id="3.40.50.2300">
    <property type="match status" value="2"/>
</dbReference>
<dbReference type="EMBL" id="JBHSPA010000115">
    <property type="protein sequence ID" value="MFC5834873.1"/>
    <property type="molecule type" value="Genomic_DNA"/>
</dbReference>
<keyword evidence="1" id="KW-0805">Transcription regulation</keyword>
<dbReference type="CDD" id="cd06267">
    <property type="entry name" value="PBP1_LacI_sugar_binding-like"/>
    <property type="match status" value="1"/>
</dbReference>
<evidence type="ECO:0000256" key="3">
    <source>
        <dbReference type="ARBA" id="ARBA00023163"/>
    </source>
</evidence>
<dbReference type="PROSITE" id="PS50932">
    <property type="entry name" value="HTH_LACI_2"/>
    <property type="match status" value="1"/>
</dbReference>
<dbReference type="InterPro" id="IPR000843">
    <property type="entry name" value="HTH_LacI"/>
</dbReference>
<evidence type="ECO:0000313" key="5">
    <source>
        <dbReference type="EMBL" id="MFC5834873.1"/>
    </source>
</evidence>
<feature type="domain" description="HTH lacI-type" evidence="4">
    <location>
        <begin position="4"/>
        <end position="58"/>
    </location>
</feature>
<dbReference type="GO" id="GO:0003677">
    <property type="term" value="F:DNA binding"/>
    <property type="evidence" value="ECO:0007669"/>
    <property type="project" value="UniProtKB-KW"/>
</dbReference>
<evidence type="ECO:0000256" key="2">
    <source>
        <dbReference type="ARBA" id="ARBA00023125"/>
    </source>
</evidence>
<dbReference type="SUPFAM" id="SSF47413">
    <property type="entry name" value="lambda repressor-like DNA-binding domains"/>
    <property type="match status" value="1"/>
</dbReference>
<dbReference type="CDD" id="cd01392">
    <property type="entry name" value="HTH_LacI"/>
    <property type="match status" value="1"/>
</dbReference>
<dbReference type="PRINTS" id="PR00036">
    <property type="entry name" value="HTHLACI"/>
</dbReference>
<dbReference type="RefSeq" id="WP_379524281.1">
    <property type="nucleotide sequence ID" value="NZ_JBHSPA010000115.1"/>
</dbReference>
<dbReference type="SUPFAM" id="SSF53822">
    <property type="entry name" value="Periplasmic binding protein-like I"/>
    <property type="match status" value="1"/>
</dbReference>
<keyword evidence="3" id="KW-0804">Transcription</keyword>
<dbReference type="Proteomes" id="UP001596058">
    <property type="component" value="Unassembled WGS sequence"/>
</dbReference>
<protein>
    <submittedName>
        <fullName evidence="5">LacI family DNA-binding transcriptional regulator</fullName>
    </submittedName>
</protein>
<proteinExistence type="predicted"/>
<accession>A0ABW1DDF4</accession>
<evidence type="ECO:0000256" key="1">
    <source>
        <dbReference type="ARBA" id="ARBA00023015"/>
    </source>
</evidence>
<comment type="caution">
    <text evidence="5">The sequence shown here is derived from an EMBL/GenBank/DDBJ whole genome shotgun (WGS) entry which is preliminary data.</text>
</comment>
<name>A0ABW1DDF4_9ACTN</name>
<organism evidence="5 6">
    <name type="scientific">Nonomuraea insulae</name>
    <dbReference type="NCBI Taxonomy" id="1616787"/>
    <lineage>
        <taxon>Bacteria</taxon>
        <taxon>Bacillati</taxon>
        <taxon>Actinomycetota</taxon>
        <taxon>Actinomycetes</taxon>
        <taxon>Streptosporangiales</taxon>
        <taxon>Streptosporangiaceae</taxon>
        <taxon>Nonomuraea</taxon>
    </lineage>
</organism>
<gene>
    <name evidence="5" type="ORF">ACFPZ3_64470</name>
</gene>
<dbReference type="Pfam" id="PF00356">
    <property type="entry name" value="LacI"/>
    <property type="match status" value="1"/>
</dbReference>
<dbReference type="PANTHER" id="PTHR30146">
    <property type="entry name" value="LACI-RELATED TRANSCRIPTIONAL REPRESSOR"/>
    <property type="match status" value="1"/>
</dbReference>
<sequence>MEKVTIRDIARLAGVSKSTVSLVINNSARVDSATRRRVLAVIREHNYVPSATASALAKGRLPFIGMIVPGLTWRMVAPINFGVASVIERTPYEIILYTSTNDRDYGPVIERMLASGLSAGVVVISQDQAMKPLLDLHEHGVPVVLVNTLGSDFDLPSVEADNYEGAHGAVRHLLDLGHRRIASLAGPATYPCCQDRQRGYEDALSEAGVPLDPTLTPRSEFEPPKARELMRDLLGHPDRPTAVFAHNDVTAYAAMEAAADRGLRVPEDLSVVGFDDIPSSAHVKPALTTVSQPFEEMGAQAARMLLATISPGAEGQAAARVHLPTTLIVRDSTGPAPA</sequence>